<dbReference type="Gene3D" id="3.40.50.300">
    <property type="entry name" value="P-loop containing nucleotide triphosphate hydrolases"/>
    <property type="match status" value="1"/>
</dbReference>
<feature type="domain" description="ABC transporter" evidence="8">
    <location>
        <begin position="335"/>
        <end position="540"/>
    </location>
</feature>
<dbReference type="SUPFAM" id="SSF90123">
    <property type="entry name" value="ABC transporter transmembrane region"/>
    <property type="match status" value="1"/>
</dbReference>
<dbReference type="PROSITE" id="PS00211">
    <property type="entry name" value="ABC_TRANSPORTER_1"/>
    <property type="match status" value="1"/>
</dbReference>
<dbReference type="InterPro" id="IPR003439">
    <property type="entry name" value="ABC_transporter-like_ATP-bd"/>
</dbReference>
<dbReference type="PANTHER" id="PTHR43394:SF1">
    <property type="entry name" value="ATP-BINDING CASSETTE SUB-FAMILY B MEMBER 10, MITOCHONDRIAL"/>
    <property type="match status" value="1"/>
</dbReference>
<evidence type="ECO:0000256" key="4">
    <source>
        <dbReference type="ARBA" id="ARBA00022840"/>
    </source>
</evidence>
<keyword evidence="6 7" id="KW-0472">Membrane</keyword>
<feature type="transmembrane region" description="Helical" evidence="7">
    <location>
        <begin position="56"/>
        <end position="74"/>
    </location>
</feature>
<dbReference type="Pfam" id="PF00005">
    <property type="entry name" value="ABC_tran"/>
    <property type="match status" value="1"/>
</dbReference>
<organism evidence="10">
    <name type="scientific">Thomasclavelia ramosa</name>
    <dbReference type="NCBI Taxonomy" id="1547"/>
    <lineage>
        <taxon>Bacteria</taxon>
        <taxon>Bacillati</taxon>
        <taxon>Bacillota</taxon>
        <taxon>Erysipelotrichia</taxon>
        <taxon>Erysipelotrichales</taxon>
        <taxon>Coprobacillaceae</taxon>
        <taxon>Thomasclavelia</taxon>
    </lineage>
</organism>
<dbReference type="InterPro" id="IPR011527">
    <property type="entry name" value="ABC1_TM_dom"/>
</dbReference>
<reference evidence="10" key="1">
    <citation type="submission" date="2019-11" db="EMBL/GenBank/DDBJ databases">
        <authorList>
            <person name="Feng L."/>
        </authorList>
    </citation>
    <scope>NUCLEOTIDE SEQUENCE</scope>
    <source>
        <strain evidence="10">CramosumLFYP8</strain>
    </source>
</reference>
<dbReference type="InterPro" id="IPR039421">
    <property type="entry name" value="Type_1_exporter"/>
</dbReference>
<dbReference type="Pfam" id="PF00664">
    <property type="entry name" value="ABC_membrane"/>
    <property type="match status" value="1"/>
</dbReference>
<dbReference type="GO" id="GO:0016887">
    <property type="term" value="F:ATP hydrolysis activity"/>
    <property type="evidence" value="ECO:0007669"/>
    <property type="project" value="InterPro"/>
</dbReference>
<dbReference type="GO" id="GO:0005886">
    <property type="term" value="C:plasma membrane"/>
    <property type="evidence" value="ECO:0007669"/>
    <property type="project" value="UniProtKB-SubCell"/>
</dbReference>
<evidence type="ECO:0000256" key="1">
    <source>
        <dbReference type="ARBA" id="ARBA00004651"/>
    </source>
</evidence>
<dbReference type="SMART" id="SM00382">
    <property type="entry name" value="AAA"/>
    <property type="match status" value="1"/>
</dbReference>
<evidence type="ECO:0000259" key="9">
    <source>
        <dbReference type="PROSITE" id="PS50929"/>
    </source>
</evidence>
<evidence type="ECO:0000256" key="5">
    <source>
        <dbReference type="ARBA" id="ARBA00022989"/>
    </source>
</evidence>
<name>A0A6N2XTJ5_9FIRM</name>
<dbReference type="InterPro" id="IPR027417">
    <property type="entry name" value="P-loop_NTPase"/>
</dbReference>
<evidence type="ECO:0000256" key="7">
    <source>
        <dbReference type="SAM" id="Phobius"/>
    </source>
</evidence>
<keyword evidence="10" id="KW-0378">Hydrolase</keyword>
<accession>A0A6N2XTJ5</accession>
<dbReference type="RefSeq" id="WP_003534580.1">
    <property type="nucleotide sequence ID" value="NZ_CACRTL010000003.1"/>
</dbReference>
<keyword evidence="4 10" id="KW-0067">ATP-binding</keyword>
<feature type="transmembrane region" description="Helical" evidence="7">
    <location>
        <begin position="20"/>
        <end position="44"/>
    </location>
</feature>
<protein>
    <submittedName>
        <fullName evidence="10">Multidrug export ATP-binding/permease protein</fullName>
        <ecNumber evidence="10">3.6.3.-</ecNumber>
    </submittedName>
</protein>
<evidence type="ECO:0000259" key="8">
    <source>
        <dbReference type="PROSITE" id="PS50893"/>
    </source>
</evidence>
<dbReference type="GO" id="GO:0015421">
    <property type="term" value="F:ABC-type oligopeptide transporter activity"/>
    <property type="evidence" value="ECO:0007669"/>
    <property type="project" value="TreeGrafter"/>
</dbReference>
<dbReference type="AlphaFoldDB" id="A0A6N2XTJ5"/>
<evidence type="ECO:0000256" key="2">
    <source>
        <dbReference type="ARBA" id="ARBA00022692"/>
    </source>
</evidence>
<feature type="transmembrane region" description="Helical" evidence="7">
    <location>
        <begin position="131"/>
        <end position="151"/>
    </location>
</feature>
<dbReference type="PANTHER" id="PTHR43394">
    <property type="entry name" value="ATP-DEPENDENT PERMEASE MDL1, MITOCHONDRIAL"/>
    <property type="match status" value="1"/>
</dbReference>
<dbReference type="SUPFAM" id="SSF52540">
    <property type="entry name" value="P-loop containing nucleoside triphosphate hydrolases"/>
    <property type="match status" value="1"/>
</dbReference>
<evidence type="ECO:0000256" key="6">
    <source>
        <dbReference type="ARBA" id="ARBA00023136"/>
    </source>
</evidence>
<keyword evidence="5 7" id="KW-1133">Transmembrane helix</keyword>
<dbReference type="InterPro" id="IPR036640">
    <property type="entry name" value="ABC1_TM_sf"/>
</dbReference>
<feature type="transmembrane region" description="Helical" evidence="7">
    <location>
        <begin position="241"/>
        <end position="262"/>
    </location>
</feature>
<gene>
    <name evidence="10" type="ORF">CRLFYP8_00519</name>
</gene>
<evidence type="ECO:0000313" key="10">
    <source>
        <dbReference type="EMBL" id="VYT57809.1"/>
    </source>
</evidence>
<dbReference type="InterPro" id="IPR003593">
    <property type="entry name" value="AAA+_ATPase"/>
</dbReference>
<dbReference type="CDD" id="cd03228">
    <property type="entry name" value="ABCC_MRP_Like"/>
    <property type="match status" value="1"/>
</dbReference>
<feature type="domain" description="ABC transmembrane type-1" evidence="9">
    <location>
        <begin position="22"/>
        <end position="300"/>
    </location>
</feature>
<proteinExistence type="predicted"/>
<keyword evidence="2 7" id="KW-0812">Transmembrane</keyword>
<keyword evidence="3" id="KW-0547">Nucleotide-binding</keyword>
<evidence type="ECO:0000256" key="3">
    <source>
        <dbReference type="ARBA" id="ARBA00022741"/>
    </source>
</evidence>
<dbReference type="InterPro" id="IPR017871">
    <property type="entry name" value="ABC_transporter-like_CS"/>
</dbReference>
<sequence length="541" mass="62293">MKNLRIIKKYFQVTKANKKITFILVLASLLANGPYMFTSLLFSLTINYLTKQNSKMVIITMILYFVLKIASKLFKIISYNIEKKLYNDVYLKLQNDMIKKLDIINMKYFTNHSKGEILNIINGDIKLLAEFGTWLSQAILLFLSFIISIIILSQISISLMILGCIINSIVIYILNIYNDKFEILTKEGKLKADDEMQFYSQLLNGLRDIKIFSILDQLHAKYQLLNKAYLNIHDKQINNKIISNIISPSITMCTEIILMFYACYNCLNGKFEIDTVLIIQSYFGTLFSSLSDFISTLGELRIKNVSIDRYDNFINSSCNEYFLNDDMIKPNEFCITFKNVTFSYREKTVFQNFNLNLKSNSLIAIIGPSGCGKSTLFNLLLRFEKPTSGKILIGTHPIDKYSRIKYSQILTCVAQHPYLFNMSIYENLALIDPDINNIKKACQQAEIDEYIMSLPKQYDTILSDGALNFSGGQQQRLAIARALLKNSKILLFDEITSALDEKTSYEIFQTLIKLKKTHTILMISHKPSEYQQCDQIINLSF</sequence>
<dbReference type="PROSITE" id="PS50929">
    <property type="entry name" value="ABC_TM1F"/>
    <property type="match status" value="1"/>
</dbReference>
<dbReference type="PROSITE" id="PS50893">
    <property type="entry name" value="ABC_TRANSPORTER_2"/>
    <property type="match status" value="1"/>
</dbReference>
<dbReference type="GO" id="GO:0005524">
    <property type="term" value="F:ATP binding"/>
    <property type="evidence" value="ECO:0007669"/>
    <property type="project" value="UniProtKB-KW"/>
</dbReference>
<dbReference type="EC" id="3.6.3.-" evidence="10"/>
<dbReference type="EMBL" id="CACRTL010000003">
    <property type="protein sequence ID" value="VYT57809.1"/>
    <property type="molecule type" value="Genomic_DNA"/>
</dbReference>
<feature type="transmembrane region" description="Helical" evidence="7">
    <location>
        <begin position="157"/>
        <end position="177"/>
    </location>
</feature>
<comment type="subcellular location">
    <subcellularLocation>
        <location evidence="1">Cell membrane</location>
        <topology evidence="1">Multi-pass membrane protein</topology>
    </subcellularLocation>
</comment>
<dbReference type="Gene3D" id="1.20.1560.10">
    <property type="entry name" value="ABC transporter type 1, transmembrane domain"/>
    <property type="match status" value="1"/>
</dbReference>